<dbReference type="CDD" id="cd02440">
    <property type="entry name" value="AdoMet_MTases"/>
    <property type="match status" value="1"/>
</dbReference>
<dbReference type="Gene3D" id="3.30.750.80">
    <property type="entry name" value="RNA methyltransferase domain (HRMD) like"/>
    <property type="match status" value="1"/>
</dbReference>
<dbReference type="Pfam" id="PF10672">
    <property type="entry name" value="Methyltrans_SAM"/>
    <property type="match status" value="1"/>
</dbReference>
<protein>
    <submittedName>
        <fullName evidence="5">23S rRNA (Cytosine1962-C5)-methyltransferase</fullName>
        <ecNumber evidence="5">2.1.1.191</ecNumber>
    </submittedName>
    <submittedName>
        <fullName evidence="6">Methyltransferase domain-containing protein</fullName>
    </submittedName>
</protein>
<keyword evidence="3" id="KW-0949">S-adenosyl-L-methionine</keyword>
<evidence type="ECO:0000313" key="7">
    <source>
        <dbReference type="Proteomes" id="UP000578697"/>
    </source>
</evidence>
<evidence type="ECO:0000313" key="5">
    <source>
        <dbReference type="EMBL" id="MBB5218164.1"/>
    </source>
</evidence>
<proteinExistence type="predicted"/>
<dbReference type="SUPFAM" id="SSF53335">
    <property type="entry name" value="S-adenosyl-L-methionine-dependent methyltransferases"/>
    <property type="match status" value="1"/>
</dbReference>
<keyword evidence="2 5" id="KW-0808">Transferase</keyword>
<dbReference type="PANTHER" id="PTHR43042">
    <property type="entry name" value="SAM-DEPENDENT METHYLTRANSFERASE"/>
    <property type="match status" value="1"/>
</dbReference>
<dbReference type="GO" id="GO:0008168">
    <property type="term" value="F:methyltransferase activity"/>
    <property type="evidence" value="ECO:0007669"/>
    <property type="project" value="UniProtKB-KW"/>
</dbReference>
<accession>A0A840SBF9</accession>
<reference evidence="5 7" key="2">
    <citation type="submission" date="2020-08" db="EMBL/GenBank/DDBJ databases">
        <title>Genomic Encyclopedia of Type Strains, Phase IV (KMG-IV): sequencing the most valuable type-strain genomes for metagenomic binning, comparative biology and taxonomic classification.</title>
        <authorList>
            <person name="Goeker M."/>
        </authorList>
    </citation>
    <scope>NUCLEOTIDE SEQUENCE [LARGE SCALE GENOMIC DNA]</scope>
    <source>
        <strain evidence="5 7">DSM 103679</strain>
    </source>
</reference>
<sequence>MNTSVKTEQKNRQQAELFKNRLAKNFKTLKKWARKNRISCYRLYDRDIPEIPLAADIYTFLPPDTESKEDAFLYINKRNQMISDNSPEAAGIIQEENQRTYLLLYLYERPYEKDDSEEEVWLDTMAEAASEILEINRESVIIKTRRKQSDGEKRSQYEKTEQSRNILRLTQEQGQLFLINLEDYLDTGLFFDHRPLRKTVRETCKGKTVLNLFCYTGSFSVYAAEGGAKRVTSVDMSNTYLEWAKKNMAANGFTDESRFSFIRQDVNGFLNQMNAEVPDSERKNRFDIIILDPPTFSNSKRTEHTLDINRDWSELVKKCLNLLNKDGILYFSTNSRRLIFDETLLPEKTKTQDITASTIPEDYRNKKIHRCWKLSLQ</sequence>
<dbReference type="GO" id="GO:0032259">
    <property type="term" value="P:methylation"/>
    <property type="evidence" value="ECO:0007669"/>
    <property type="project" value="UniProtKB-KW"/>
</dbReference>
<dbReference type="InterPro" id="IPR019614">
    <property type="entry name" value="SAM-dep_methyl-trfase"/>
</dbReference>
<organism evidence="5 7">
    <name type="scientific">Treponema rectale</name>
    <dbReference type="NCBI Taxonomy" id="744512"/>
    <lineage>
        <taxon>Bacteria</taxon>
        <taxon>Pseudomonadati</taxon>
        <taxon>Spirochaetota</taxon>
        <taxon>Spirochaetia</taxon>
        <taxon>Spirochaetales</taxon>
        <taxon>Treponemataceae</taxon>
        <taxon>Treponema</taxon>
    </lineage>
</organism>
<evidence type="ECO:0000256" key="1">
    <source>
        <dbReference type="ARBA" id="ARBA00022603"/>
    </source>
</evidence>
<evidence type="ECO:0000259" key="4">
    <source>
        <dbReference type="Pfam" id="PF10672"/>
    </source>
</evidence>
<dbReference type="PANTHER" id="PTHR43042:SF3">
    <property type="entry name" value="RIBOSOMAL RNA LARGE SUBUNIT METHYLTRANSFERASE YWBD-RELATED"/>
    <property type="match status" value="1"/>
</dbReference>
<name>A0A840SBF9_9SPIR</name>
<dbReference type="Proteomes" id="UP000593591">
    <property type="component" value="Chromosome"/>
</dbReference>
<evidence type="ECO:0000313" key="8">
    <source>
        <dbReference type="Proteomes" id="UP000593591"/>
    </source>
</evidence>
<evidence type="ECO:0000313" key="6">
    <source>
        <dbReference type="EMBL" id="QOS40131.1"/>
    </source>
</evidence>
<dbReference type="InterPro" id="IPR029063">
    <property type="entry name" value="SAM-dependent_MTases_sf"/>
</dbReference>
<dbReference type="RefSeq" id="WP_184651593.1">
    <property type="nucleotide sequence ID" value="NZ_JACHFR010000001.1"/>
</dbReference>
<reference evidence="6 8" key="1">
    <citation type="submission" date="2018-08" db="EMBL/GenBank/DDBJ databases">
        <title>The first complete genome of Treponema rectale (CHPAT), a commensal spirochete of the bovine rectum.</title>
        <authorList>
            <person name="Staton G.J."/>
            <person name="Clegg S.R."/>
            <person name="Carter S.D."/>
            <person name="Radford A.D."/>
            <person name="Darby A."/>
            <person name="Hall N."/>
            <person name="Birtles R.J."/>
            <person name="Evans N.J."/>
        </authorList>
    </citation>
    <scope>NUCLEOTIDE SEQUENCE [LARGE SCALE GENOMIC DNA]</scope>
    <source>
        <strain evidence="6 8">CHPA</strain>
    </source>
</reference>
<dbReference type="AlphaFoldDB" id="A0A840SBF9"/>
<keyword evidence="7" id="KW-1185">Reference proteome</keyword>
<keyword evidence="1 5" id="KW-0489">Methyltransferase</keyword>
<dbReference type="EMBL" id="JACHFR010000001">
    <property type="protein sequence ID" value="MBB5218164.1"/>
    <property type="molecule type" value="Genomic_DNA"/>
</dbReference>
<dbReference type="Gene3D" id="3.40.50.150">
    <property type="entry name" value="Vaccinia Virus protein VP39"/>
    <property type="match status" value="1"/>
</dbReference>
<dbReference type="EMBL" id="CP031517">
    <property type="protein sequence ID" value="QOS40131.1"/>
    <property type="molecule type" value="Genomic_DNA"/>
</dbReference>
<dbReference type="KEGG" id="trc:DYE49_06530"/>
<evidence type="ECO:0000256" key="3">
    <source>
        <dbReference type="ARBA" id="ARBA00022691"/>
    </source>
</evidence>
<dbReference type="EC" id="2.1.1.191" evidence="5"/>
<gene>
    <name evidence="6" type="ORF">DYE49_06530</name>
    <name evidence="5" type="ORF">HNP77_000508</name>
</gene>
<feature type="domain" description="S-adenosylmethionine-dependent methyltransferase" evidence="4">
    <location>
        <begin position="171"/>
        <end position="337"/>
    </location>
</feature>
<evidence type="ECO:0000256" key="2">
    <source>
        <dbReference type="ARBA" id="ARBA00022679"/>
    </source>
</evidence>
<dbReference type="Proteomes" id="UP000578697">
    <property type="component" value="Unassembled WGS sequence"/>
</dbReference>